<evidence type="ECO:0000313" key="1">
    <source>
        <dbReference type="EMBL" id="CAE7454650.1"/>
    </source>
</evidence>
<organism evidence="1 2">
    <name type="scientific">Symbiodinium necroappetens</name>
    <dbReference type="NCBI Taxonomy" id="1628268"/>
    <lineage>
        <taxon>Eukaryota</taxon>
        <taxon>Sar</taxon>
        <taxon>Alveolata</taxon>
        <taxon>Dinophyceae</taxon>
        <taxon>Suessiales</taxon>
        <taxon>Symbiodiniaceae</taxon>
        <taxon>Symbiodinium</taxon>
    </lineage>
</organism>
<feature type="non-terminal residue" evidence="1">
    <location>
        <position position="172"/>
    </location>
</feature>
<dbReference type="Proteomes" id="UP000601435">
    <property type="component" value="Unassembled WGS sequence"/>
</dbReference>
<gene>
    <name evidence="1" type="ORF">SNEC2469_LOCUS12627</name>
</gene>
<name>A0A812RWS9_9DINO</name>
<dbReference type="OrthoDB" id="430952at2759"/>
<protein>
    <submittedName>
        <fullName evidence="1">Uncharacterized protein</fullName>
    </submittedName>
</protein>
<dbReference type="AlphaFoldDB" id="A0A812RWS9"/>
<evidence type="ECO:0000313" key="2">
    <source>
        <dbReference type="Proteomes" id="UP000601435"/>
    </source>
</evidence>
<dbReference type="EMBL" id="CAJNJA010020054">
    <property type="protein sequence ID" value="CAE7454650.1"/>
    <property type="molecule type" value="Genomic_DNA"/>
</dbReference>
<accession>A0A812RWS9</accession>
<comment type="caution">
    <text evidence="1">The sequence shown here is derived from an EMBL/GenBank/DDBJ whole genome shotgun (WGS) entry which is preliminary data.</text>
</comment>
<proteinExistence type="predicted"/>
<reference evidence="1" key="1">
    <citation type="submission" date="2021-02" db="EMBL/GenBank/DDBJ databases">
        <authorList>
            <person name="Dougan E. K."/>
            <person name="Rhodes N."/>
            <person name="Thang M."/>
            <person name="Chan C."/>
        </authorList>
    </citation>
    <scope>NUCLEOTIDE SEQUENCE</scope>
</reference>
<keyword evidence="2" id="KW-1185">Reference proteome</keyword>
<sequence length="172" mass="19076">NLANVLRYSAGYGLGSFHARLRAEHAEDVSKTSIWKISSSQEAEFINQAFGRQAAQDGGSLMLLYWGKHPQKHGKGDHSSKPKWIGLLALLPKKLNAAIFDRRLAHQATHGRLIRLGHTARTWLQKQTQVGSADEGGLLPLAFHIHGTVADDEQIRHEFLRSRFGLVVTAVI</sequence>
<feature type="non-terminal residue" evidence="1">
    <location>
        <position position="1"/>
    </location>
</feature>